<keyword evidence="6" id="KW-0119">Carbohydrate metabolism</keyword>
<gene>
    <name evidence="9" type="primary">gmhB</name>
    <name evidence="9" type="ORF">BFL37_12475</name>
</gene>
<comment type="caution">
    <text evidence="9">The sequence shown here is derived from an EMBL/GenBank/DDBJ whole genome shotgun (WGS) entry which is preliminary data.</text>
</comment>
<dbReference type="CDD" id="cd03789">
    <property type="entry name" value="GT9_LPS_heptosyltransferase"/>
    <property type="match status" value="1"/>
</dbReference>
<dbReference type="SUPFAM" id="SSF53756">
    <property type="entry name" value="UDP-Glycosyltransferase/glycogen phosphorylase"/>
    <property type="match status" value="1"/>
</dbReference>
<evidence type="ECO:0000256" key="8">
    <source>
        <dbReference type="SAM" id="MobiDB-lite"/>
    </source>
</evidence>
<evidence type="ECO:0000256" key="5">
    <source>
        <dbReference type="ARBA" id="ARBA00022801"/>
    </source>
</evidence>
<dbReference type="GO" id="GO:0005737">
    <property type="term" value="C:cytoplasm"/>
    <property type="evidence" value="ECO:0007669"/>
    <property type="project" value="UniProtKB-SubCell"/>
</dbReference>
<dbReference type="GO" id="GO:0005975">
    <property type="term" value="P:carbohydrate metabolic process"/>
    <property type="evidence" value="ECO:0007669"/>
    <property type="project" value="InterPro"/>
</dbReference>
<dbReference type="AlphaFoldDB" id="A0A251YGU3"/>
<comment type="similarity">
    <text evidence="2">Belongs to the GmhB family.</text>
</comment>
<evidence type="ECO:0000256" key="4">
    <source>
        <dbReference type="ARBA" id="ARBA00022723"/>
    </source>
</evidence>
<keyword evidence="10" id="KW-1185">Reference proteome</keyword>
<feature type="compositionally biased region" description="Low complexity" evidence="8">
    <location>
        <begin position="540"/>
        <end position="556"/>
    </location>
</feature>
<dbReference type="Pfam" id="PF13242">
    <property type="entry name" value="Hydrolase_like"/>
    <property type="match status" value="1"/>
</dbReference>
<dbReference type="EMBL" id="MDJZ01000017">
    <property type="protein sequence ID" value="OUE23475.1"/>
    <property type="molecule type" value="Genomic_DNA"/>
</dbReference>
<protein>
    <recommendedName>
        <fullName evidence="7">D,D-heptose 1,7-bisphosphate phosphatase</fullName>
    </recommendedName>
</protein>
<dbReference type="SUPFAM" id="SSF56784">
    <property type="entry name" value="HAD-like"/>
    <property type="match status" value="1"/>
</dbReference>
<proteinExistence type="inferred from homology"/>
<dbReference type="InterPro" id="IPR004446">
    <property type="entry name" value="Heptose_bisP_phosphatase"/>
</dbReference>
<dbReference type="GO" id="GO:0046872">
    <property type="term" value="F:metal ion binding"/>
    <property type="evidence" value="ECO:0007669"/>
    <property type="project" value="UniProtKB-KW"/>
</dbReference>
<dbReference type="InterPro" id="IPR006549">
    <property type="entry name" value="HAD-SF_hydro_IIIA"/>
</dbReference>
<dbReference type="Gene3D" id="3.40.50.1000">
    <property type="entry name" value="HAD superfamily/HAD-like"/>
    <property type="match status" value="1"/>
</dbReference>
<name>A0A251YGU3_9MICO</name>
<dbReference type="NCBIfam" id="TIGR01549">
    <property type="entry name" value="HAD-SF-IA-v1"/>
    <property type="match status" value="1"/>
</dbReference>
<evidence type="ECO:0000256" key="7">
    <source>
        <dbReference type="ARBA" id="ARBA00031828"/>
    </source>
</evidence>
<keyword evidence="4" id="KW-0479">Metal-binding</keyword>
<dbReference type="InterPro" id="IPR023214">
    <property type="entry name" value="HAD_sf"/>
</dbReference>
<evidence type="ECO:0000313" key="10">
    <source>
        <dbReference type="Proteomes" id="UP000195101"/>
    </source>
</evidence>
<dbReference type="Gene3D" id="3.40.50.2000">
    <property type="entry name" value="Glycogen Phosphorylase B"/>
    <property type="match status" value="2"/>
</dbReference>
<dbReference type="Pfam" id="PF01075">
    <property type="entry name" value="Glyco_transf_9"/>
    <property type="match status" value="1"/>
</dbReference>
<organism evidence="9 10">
    <name type="scientific">Clavibacter michiganensis</name>
    <dbReference type="NCBI Taxonomy" id="28447"/>
    <lineage>
        <taxon>Bacteria</taxon>
        <taxon>Bacillati</taxon>
        <taxon>Actinomycetota</taxon>
        <taxon>Actinomycetes</taxon>
        <taxon>Micrococcales</taxon>
        <taxon>Microbacteriaceae</taxon>
        <taxon>Clavibacter</taxon>
    </lineage>
</organism>
<accession>A0A251YGU3</accession>
<dbReference type="InterPro" id="IPR002201">
    <property type="entry name" value="Glyco_trans_9"/>
</dbReference>
<sequence length="556" mass="56717">MRSPGNDLEAVLFDRDGTLVVDVPYNGDPALVTLMPGAREAVDAVRAAGLRVGMVTNQSGIARGLITREQADAVNARVQELLGAFDLVLLCPHGSADGCDCRKPAPGMVLEACRTWGVDPSRVAVVGDIAADMGAARNAGARGVLVPTPVTREEEVAEAELVAPTILDAVHLLIHDPAPRRVLVVRLDSVGDVLISGPAVRAVAADPGVEVHLLCGPRGASAGRLLPGVHAVHVWDSPWISSPAPAADAASVDALHAILAEVAPDEAVILTSFHQSPLPLALLLRLAGVGRITGASVDYAGSLLDVRLKPGEDLDEDQPEPERALAIAAAAGHALPADDDGRLTVLDAPLPSDVGALLPDGPFALVHPGAAVGARSYPADQHRDAVALLGGRGIPVVVTGGPDERDLTAHVAGSTALDLGGRTDLAGLAALMRRAAVLVSGNTGPAHLAAAVGLPVVSLFSPVVPPIRWAPYRVPVILLGDQDAACRLSRARDCPIPGHPCLSGVSPAEVADAVERLLATSGPGTDHATERAAADDAARRATPAARTARSSAGVPA</sequence>
<feature type="compositionally biased region" description="Basic and acidic residues" evidence="8">
    <location>
        <begin position="527"/>
        <end position="539"/>
    </location>
</feature>
<dbReference type="InterPro" id="IPR006439">
    <property type="entry name" value="HAD-SF_hydro_IA"/>
</dbReference>
<dbReference type="Proteomes" id="UP000195101">
    <property type="component" value="Unassembled WGS sequence"/>
</dbReference>
<keyword evidence="5" id="KW-0378">Hydrolase</keyword>
<keyword evidence="3" id="KW-0963">Cytoplasm</keyword>
<evidence type="ECO:0000256" key="2">
    <source>
        <dbReference type="ARBA" id="ARBA00005628"/>
    </source>
</evidence>
<dbReference type="GO" id="GO:0016791">
    <property type="term" value="F:phosphatase activity"/>
    <property type="evidence" value="ECO:0007669"/>
    <property type="project" value="InterPro"/>
</dbReference>
<dbReference type="NCBIfam" id="TIGR01656">
    <property type="entry name" value="Histidinol-ppas"/>
    <property type="match status" value="1"/>
</dbReference>
<dbReference type="InterPro" id="IPR006543">
    <property type="entry name" value="Histidinol-phos"/>
</dbReference>
<dbReference type="PANTHER" id="PTHR42891">
    <property type="entry name" value="D-GLYCERO-BETA-D-MANNO-HEPTOSE-1,7-BISPHOSPHATE 7-PHOSPHATASE"/>
    <property type="match status" value="1"/>
</dbReference>
<dbReference type="CDD" id="cd07503">
    <property type="entry name" value="HAD_HisB-N"/>
    <property type="match status" value="1"/>
</dbReference>
<evidence type="ECO:0000256" key="3">
    <source>
        <dbReference type="ARBA" id="ARBA00022490"/>
    </source>
</evidence>
<evidence type="ECO:0000313" key="9">
    <source>
        <dbReference type="EMBL" id="OUE23475.1"/>
    </source>
</evidence>
<comment type="subcellular location">
    <subcellularLocation>
        <location evidence="1">Cytoplasm</location>
    </subcellularLocation>
</comment>
<evidence type="ECO:0000256" key="1">
    <source>
        <dbReference type="ARBA" id="ARBA00004496"/>
    </source>
</evidence>
<dbReference type="InterPro" id="IPR036412">
    <property type="entry name" value="HAD-like_sf"/>
</dbReference>
<evidence type="ECO:0000256" key="6">
    <source>
        <dbReference type="ARBA" id="ARBA00023277"/>
    </source>
</evidence>
<dbReference type="PANTHER" id="PTHR42891:SF1">
    <property type="entry name" value="D-GLYCERO-BETA-D-MANNO-HEPTOSE-1,7-BISPHOSPHATE 7-PHOSPHATASE"/>
    <property type="match status" value="1"/>
</dbReference>
<reference evidence="9 10" key="1">
    <citation type="submission" date="2016-08" db="EMBL/GenBank/DDBJ databases">
        <title>Genome sequence of Clavibacter michiganensis spp strain CFBP8019.</title>
        <authorList>
            <person name="Thapa S.P."/>
            <person name="Coaker G."/>
            <person name="Jacques M.-A."/>
        </authorList>
    </citation>
    <scope>NUCLEOTIDE SEQUENCE [LARGE SCALE GENOMIC DNA]</scope>
    <source>
        <strain evidence="9">CFBP8019</strain>
    </source>
</reference>
<dbReference type="NCBIfam" id="TIGR01662">
    <property type="entry name" value="HAD-SF-IIIA"/>
    <property type="match status" value="1"/>
</dbReference>
<dbReference type="GO" id="GO:0016757">
    <property type="term" value="F:glycosyltransferase activity"/>
    <property type="evidence" value="ECO:0007669"/>
    <property type="project" value="InterPro"/>
</dbReference>
<feature type="region of interest" description="Disordered" evidence="8">
    <location>
        <begin position="520"/>
        <end position="556"/>
    </location>
</feature>